<dbReference type="OMA" id="PLMEYIT"/>
<dbReference type="Gene3D" id="2.60.120.330">
    <property type="entry name" value="B-lactam Antibiotic, Isopenicillin N Synthase, Chain"/>
    <property type="match status" value="1"/>
</dbReference>
<evidence type="ECO:0000256" key="5">
    <source>
        <dbReference type="ARBA" id="ARBA00023004"/>
    </source>
</evidence>
<dbReference type="Pfam" id="PF14226">
    <property type="entry name" value="DIOX_N"/>
    <property type="match status" value="1"/>
</dbReference>
<gene>
    <name evidence="8" type="ORF">TanjilG_10145</name>
</gene>
<dbReference type="Proteomes" id="UP000188354">
    <property type="component" value="Chromosome LG08"/>
</dbReference>
<dbReference type="EMBL" id="CM007368">
    <property type="protein sequence ID" value="OIW07172.1"/>
    <property type="molecule type" value="Genomic_DNA"/>
</dbReference>
<name>A0A1J7H3I7_LUPAN</name>
<dbReference type="InterPro" id="IPR044861">
    <property type="entry name" value="IPNS-like_FE2OG_OXY"/>
</dbReference>
<accession>A0A1J7H3I7</accession>
<keyword evidence="9" id="KW-1185">Reference proteome</keyword>
<comment type="cofactor">
    <cofactor evidence="1">
        <name>Fe cation</name>
        <dbReference type="ChEBI" id="CHEBI:24875"/>
    </cofactor>
</comment>
<reference evidence="8 9" key="1">
    <citation type="journal article" date="2017" name="Plant Biotechnol. J.">
        <title>A comprehensive draft genome sequence for lupin (Lupinus angustifolius), an emerging health food: insights into plant-microbe interactions and legume evolution.</title>
        <authorList>
            <person name="Hane J.K."/>
            <person name="Ming Y."/>
            <person name="Kamphuis L.G."/>
            <person name="Nelson M.N."/>
            <person name="Garg G."/>
            <person name="Atkins C.A."/>
            <person name="Bayer P.E."/>
            <person name="Bravo A."/>
            <person name="Bringans S."/>
            <person name="Cannon S."/>
            <person name="Edwards D."/>
            <person name="Foley R."/>
            <person name="Gao L.L."/>
            <person name="Harrison M.J."/>
            <person name="Huang W."/>
            <person name="Hurgobin B."/>
            <person name="Li S."/>
            <person name="Liu C.W."/>
            <person name="McGrath A."/>
            <person name="Morahan G."/>
            <person name="Murray J."/>
            <person name="Weller J."/>
            <person name="Jian J."/>
            <person name="Singh K.B."/>
        </authorList>
    </citation>
    <scope>NUCLEOTIDE SEQUENCE [LARGE SCALE GENOMIC DNA]</scope>
    <source>
        <strain evidence="9">cv. Tanjil</strain>
        <tissue evidence="8">Whole plant</tissue>
    </source>
</reference>
<dbReference type="InterPro" id="IPR026992">
    <property type="entry name" value="DIOX_N"/>
</dbReference>
<dbReference type="Pfam" id="PF03171">
    <property type="entry name" value="2OG-FeII_Oxy"/>
    <property type="match status" value="1"/>
</dbReference>
<evidence type="ECO:0000256" key="1">
    <source>
        <dbReference type="ARBA" id="ARBA00001962"/>
    </source>
</evidence>
<dbReference type="PROSITE" id="PS51471">
    <property type="entry name" value="FE2OG_OXY"/>
    <property type="match status" value="1"/>
</dbReference>
<keyword evidence="3 6" id="KW-0479">Metal-binding</keyword>
<dbReference type="OrthoDB" id="288590at2759"/>
<dbReference type="Gramene" id="OIW07172">
    <property type="protein sequence ID" value="OIW07172"/>
    <property type="gene ID" value="TanjilG_10145"/>
</dbReference>
<feature type="domain" description="Fe2OG dioxygenase" evidence="7">
    <location>
        <begin position="225"/>
        <end position="325"/>
    </location>
</feature>
<evidence type="ECO:0000256" key="4">
    <source>
        <dbReference type="ARBA" id="ARBA00023002"/>
    </source>
</evidence>
<comment type="similarity">
    <text evidence="2 6">Belongs to the iron/ascorbate-dependent oxidoreductase family.</text>
</comment>
<evidence type="ECO:0000313" key="9">
    <source>
        <dbReference type="Proteomes" id="UP000188354"/>
    </source>
</evidence>
<evidence type="ECO:0000256" key="6">
    <source>
        <dbReference type="RuleBase" id="RU003682"/>
    </source>
</evidence>
<evidence type="ECO:0000313" key="8">
    <source>
        <dbReference type="EMBL" id="OIW07172.1"/>
    </source>
</evidence>
<keyword evidence="5 6" id="KW-0408">Iron</keyword>
<sequence length="376" mass="42744">MVDTQVHQNSTKYELDQSDRKQELKAFDDTKAGVKGLVDAGISKIPHIFISSVDGIQSKRSSSSTSTELQIPVIDLQLQQLQEVDCVARKDIIHKVQVASETCGFFQVVNHGIPKEILDEMIDGIRRFHELPYDVKKEYYSRDFARKVRFNCNFDLYQSKAANWRDTLYCVMAPDSPKPEELPTICRDITIRYSKHLQRLGDILLELLSEALGLKPKHLEEMECGKGHMLVSHYYPACPEPDKTMGTTEHSDRDFITILLQDHIGGLQVFCQNQWVDIEPVDGALIINLGDLIQVISNDKFKSAKHRVLANTIGPRISVACFFSTNLFPSNRVYGPIKELLSEENPPLYKETTARDFVLYYNSKGLGTSSLQDFRL</sequence>
<dbReference type="FunFam" id="2.60.120.330:FF:000005">
    <property type="entry name" value="1-aminocyclopropane-1-carboxylate oxidase homolog 1"/>
    <property type="match status" value="1"/>
</dbReference>
<evidence type="ECO:0000256" key="2">
    <source>
        <dbReference type="ARBA" id="ARBA00008056"/>
    </source>
</evidence>
<dbReference type="PANTHER" id="PTHR10209">
    <property type="entry name" value="OXIDOREDUCTASE, 2OG-FE II OXYGENASE FAMILY PROTEIN"/>
    <property type="match status" value="1"/>
</dbReference>
<dbReference type="GO" id="GO:0051213">
    <property type="term" value="F:dioxygenase activity"/>
    <property type="evidence" value="ECO:0007669"/>
    <property type="project" value="UniProtKB-ARBA"/>
</dbReference>
<dbReference type="GO" id="GO:0046872">
    <property type="term" value="F:metal ion binding"/>
    <property type="evidence" value="ECO:0007669"/>
    <property type="project" value="UniProtKB-KW"/>
</dbReference>
<dbReference type="InterPro" id="IPR005123">
    <property type="entry name" value="Oxoglu/Fe-dep_dioxygenase_dom"/>
</dbReference>
<protein>
    <recommendedName>
        <fullName evidence="7">Fe2OG dioxygenase domain-containing protein</fullName>
    </recommendedName>
</protein>
<keyword evidence="4 6" id="KW-0560">Oxidoreductase</keyword>
<evidence type="ECO:0000256" key="3">
    <source>
        <dbReference type="ARBA" id="ARBA00022723"/>
    </source>
</evidence>
<evidence type="ECO:0000259" key="7">
    <source>
        <dbReference type="PROSITE" id="PS51471"/>
    </source>
</evidence>
<proteinExistence type="inferred from homology"/>
<dbReference type="KEGG" id="lang:109353713"/>
<dbReference type="PANTHER" id="PTHR10209:SF776">
    <property type="entry name" value="2OG-FE(II) OXYGENASE FAMILY OXIDOREDUCTASE"/>
    <property type="match status" value="1"/>
</dbReference>
<dbReference type="SUPFAM" id="SSF51197">
    <property type="entry name" value="Clavaminate synthase-like"/>
    <property type="match status" value="1"/>
</dbReference>
<dbReference type="InterPro" id="IPR027443">
    <property type="entry name" value="IPNS-like_sf"/>
</dbReference>
<dbReference type="AlphaFoldDB" id="A0A1J7H3I7"/>
<organism evidence="8 9">
    <name type="scientific">Lupinus angustifolius</name>
    <name type="common">Narrow-leaved blue lupine</name>
    <dbReference type="NCBI Taxonomy" id="3871"/>
    <lineage>
        <taxon>Eukaryota</taxon>
        <taxon>Viridiplantae</taxon>
        <taxon>Streptophyta</taxon>
        <taxon>Embryophyta</taxon>
        <taxon>Tracheophyta</taxon>
        <taxon>Spermatophyta</taxon>
        <taxon>Magnoliopsida</taxon>
        <taxon>eudicotyledons</taxon>
        <taxon>Gunneridae</taxon>
        <taxon>Pentapetalae</taxon>
        <taxon>rosids</taxon>
        <taxon>fabids</taxon>
        <taxon>Fabales</taxon>
        <taxon>Fabaceae</taxon>
        <taxon>Papilionoideae</taxon>
        <taxon>50 kb inversion clade</taxon>
        <taxon>genistoids sensu lato</taxon>
        <taxon>core genistoids</taxon>
        <taxon>Genisteae</taxon>
        <taxon>Lupinus</taxon>
    </lineage>
</organism>